<evidence type="ECO:0000313" key="8">
    <source>
        <dbReference type="EMBL" id="KAE9444757.1"/>
    </source>
</evidence>
<dbReference type="InterPro" id="IPR000933">
    <property type="entry name" value="Glyco_hydro_29"/>
</dbReference>
<organism evidence="8">
    <name type="scientific">Rhododendron williamsianum</name>
    <dbReference type="NCBI Taxonomy" id="262921"/>
    <lineage>
        <taxon>Eukaryota</taxon>
        <taxon>Viridiplantae</taxon>
        <taxon>Streptophyta</taxon>
        <taxon>Embryophyta</taxon>
        <taxon>Tracheophyta</taxon>
        <taxon>Spermatophyta</taxon>
        <taxon>Magnoliopsida</taxon>
        <taxon>eudicotyledons</taxon>
        <taxon>Gunneridae</taxon>
        <taxon>Pentapetalae</taxon>
        <taxon>asterids</taxon>
        <taxon>Ericales</taxon>
        <taxon>Ericaceae</taxon>
        <taxon>Ericoideae</taxon>
        <taxon>Rhodoreae</taxon>
        <taxon>Rhododendron</taxon>
    </lineage>
</organism>
<evidence type="ECO:0000256" key="6">
    <source>
        <dbReference type="SAM" id="MobiDB-lite"/>
    </source>
</evidence>
<evidence type="ECO:0000256" key="5">
    <source>
        <dbReference type="ARBA" id="ARBA00023295"/>
    </source>
</evidence>
<dbReference type="EC" id="3.2.1.51" evidence="2"/>
<dbReference type="SUPFAM" id="SSF51445">
    <property type="entry name" value="(Trans)glycosidases"/>
    <property type="match status" value="1"/>
</dbReference>
<protein>
    <recommendedName>
        <fullName evidence="2">alpha-L-fucosidase</fullName>
        <ecNumber evidence="2">3.2.1.51</ecNumber>
    </recommendedName>
</protein>
<comment type="caution">
    <text evidence="8">The sequence shown here is derived from an EMBL/GenBank/DDBJ whole genome shotgun (WGS) entry which is preliminary data.</text>
</comment>
<accession>A0A6A4KNJ0</accession>
<dbReference type="GO" id="GO:0016139">
    <property type="term" value="P:glycoside catabolic process"/>
    <property type="evidence" value="ECO:0007669"/>
    <property type="project" value="TreeGrafter"/>
</dbReference>
<name>A0A6A4KNJ0_9ERIC</name>
<dbReference type="Gene3D" id="3.20.20.80">
    <property type="entry name" value="Glycosidases"/>
    <property type="match status" value="1"/>
</dbReference>
<keyword evidence="5" id="KW-0326">Glycosidase</keyword>
<dbReference type="GO" id="GO:0004560">
    <property type="term" value="F:alpha-L-fucosidase activity"/>
    <property type="evidence" value="ECO:0007669"/>
    <property type="project" value="UniProtKB-EC"/>
</dbReference>
<evidence type="ECO:0000256" key="2">
    <source>
        <dbReference type="ARBA" id="ARBA00012662"/>
    </source>
</evidence>
<reference evidence="8" key="1">
    <citation type="journal article" date="2019" name="Genome Biol. Evol.">
        <title>The Rhododendron genome and chromosomal organization provide insight into shared whole-genome duplications across the heath family (Ericaceae).</title>
        <authorList>
            <person name="Soza V.L."/>
            <person name="Lindsley D."/>
            <person name="Waalkes A."/>
            <person name="Ramage E."/>
            <person name="Patwardhan R.P."/>
            <person name="Burton J.N."/>
            <person name="Adey A."/>
            <person name="Kumar A."/>
            <person name="Qiu R."/>
            <person name="Shendure J."/>
            <person name="Hall B."/>
        </authorList>
    </citation>
    <scope>NUCLEOTIDE SEQUENCE</scope>
    <source>
        <strain evidence="8">RSF 1966-606</strain>
    </source>
</reference>
<evidence type="ECO:0000256" key="3">
    <source>
        <dbReference type="ARBA" id="ARBA00022729"/>
    </source>
</evidence>
<feature type="domain" description="Glycoside hydrolase family 29 N-terminal" evidence="7">
    <location>
        <begin position="39"/>
        <end position="76"/>
    </location>
</feature>
<dbReference type="EMBL" id="QEFC01005805">
    <property type="protein sequence ID" value="KAE9444757.1"/>
    <property type="molecule type" value="Genomic_DNA"/>
</dbReference>
<dbReference type="Pfam" id="PF01120">
    <property type="entry name" value="Alpha_L_fucos"/>
    <property type="match status" value="1"/>
</dbReference>
<evidence type="ECO:0000256" key="4">
    <source>
        <dbReference type="ARBA" id="ARBA00022801"/>
    </source>
</evidence>
<dbReference type="PANTHER" id="PTHR10030">
    <property type="entry name" value="ALPHA-L-FUCOSIDASE"/>
    <property type="match status" value="1"/>
</dbReference>
<feature type="region of interest" description="Disordered" evidence="6">
    <location>
        <begin position="1"/>
        <end position="37"/>
    </location>
</feature>
<comment type="similarity">
    <text evidence="1">Belongs to the glycosyl hydrolase 29 family.</text>
</comment>
<evidence type="ECO:0000259" key="7">
    <source>
        <dbReference type="Pfam" id="PF01120"/>
    </source>
</evidence>
<gene>
    <name evidence="8" type="ORF">C3L33_23345</name>
</gene>
<feature type="non-terminal residue" evidence="8">
    <location>
        <position position="1"/>
    </location>
</feature>
<dbReference type="GO" id="GO:0006004">
    <property type="term" value="P:fucose metabolic process"/>
    <property type="evidence" value="ECO:0007669"/>
    <property type="project" value="TreeGrafter"/>
</dbReference>
<sequence length="83" mass="8983">MPPTSPNLLPPDPPPPMPLALPPDPNSEWGSGRSPPSVLNPSALNVAQWVQTAKDNGFSCVILMTKHHDGFCLWLTRFVLDIG</sequence>
<keyword evidence="3" id="KW-0732">Signal</keyword>
<proteinExistence type="inferred from homology"/>
<dbReference type="GO" id="GO:0005764">
    <property type="term" value="C:lysosome"/>
    <property type="evidence" value="ECO:0007669"/>
    <property type="project" value="TreeGrafter"/>
</dbReference>
<dbReference type="OrthoDB" id="6039950at2759"/>
<evidence type="ECO:0000256" key="1">
    <source>
        <dbReference type="ARBA" id="ARBA00007951"/>
    </source>
</evidence>
<dbReference type="AlphaFoldDB" id="A0A6A4KNJ0"/>
<feature type="compositionally biased region" description="Pro residues" evidence="6">
    <location>
        <begin position="1"/>
        <end position="25"/>
    </location>
</feature>
<keyword evidence="4" id="KW-0378">Hydrolase</keyword>
<dbReference type="InterPro" id="IPR017853">
    <property type="entry name" value="GH"/>
</dbReference>
<dbReference type="PANTHER" id="PTHR10030:SF27">
    <property type="entry name" value="ALPHA-L-FUCOSIDASE 1"/>
    <property type="match status" value="1"/>
</dbReference>
<dbReference type="InterPro" id="IPR057739">
    <property type="entry name" value="Glyco_hydro_29_N"/>
</dbReference>